<name>A0A6A6B6T6_9PEZI</name>
<feature type="domain" description="GH64" evidence="2">
    <location>
        <begin position="56"/>
        <end position="410"/>
    </location>
</feature>
<dbReference type="PROSITE" id="PS52006">
    <property type="entry name" value="GH64"/>
    <property type="match status" value="1"/>
</dbReference>
<dbReference type="OrthoDB" id="10058186at2759"/>
<dbReference type="Pfam" id="PF16483">
    <property type="entry name" value="Glyco_hydro_64"/>
    <property type="match status" value="1"/>
</dbReference>
<keyword evidence="3" id="KW-0378">Hydrolase</keyword>
<dbReference type="RefSeq" id="XP_033395565.1">
    <property type="nucleotide sequence ID" value="XM_033544942.1"/>
</dbReference>
<dbReference type="Gene3D" id="3.30.920.50">
    <property type="entry name" value="Beta-1,3-glucanase, C-terminal domain"/>
    <property type="match status" value="1"/>
</dbReference>
<evidence type="ECO:0000259" key="2">
    <source>
        <dbReference type="PROSITE" id="PS52006"/>
    </source>
</evidence>
<dbReference type="PANTHER" id="PTHR38165:SF1">
    <property type="entry name" value="GLUCANASE B"/>
    <property type="match status" value="1"/>
</dbReference>
<evidence type="ECO:0000313" key="4">
    <source>
        <dbReference type="Proteomes" id="UP000799438"/>
    </source>
</evidence>
<dbReference type="Gene3D" id="2.60.110.10">
    <property type="entry name" value="Thaumatin"/>
    <property type="match status" value="1"/>
</dbReference>
<keyword evidence="4" id="KW-1185">Reference proteome</keyword>
<dbReference type="EMBL" id="ML995491">
    <property type="protein sequence ID" value="KAF2139852.1"/>
    <property type="molecule type" value="Genomic_DNA"/>
</dbReference>
<feature type="compositionally biased region" description="Low complexity" evidence="1">
    <location>
        <begin position="19"/>
        <end position="32"/>
    </location>
</feature>
<dbReference type="PANTHER" id="PTHR38165">
    <property type="match status" value="1"/>
</dbReference>
<evidence type="ECO:0000313" key="3">
    <source>
        <dbReference type="EMBL" id="KAF2139852.1"/>
    </source>
</evidence>
<sequence>MPFSELIGKILHLRRSRSTTTPATKEAPAAPARVSAGPTGAQRRAISAQAPLRAAETTLDFELVNNTTSSTVYAYITGQALDNNSALFLLQADGQTAYYPSSPSSVGSALSADCAIPLGAPGSSKKVTIPHLAGARIWFAVDAPLTFLLNPGPALVEPAVTNPSDPNIDTTWGFAEFTWNSAQLYANITYVDFFCLPIALTLTNAAGSTQHVAGSDANGLATVCQGLEAQSAADGAPWSSLIVKNSSGGYLRALSPNDGIVTNSALFQDYYARYVDSVWAHYAAATLSVDTQASYGTLSGRVDGDALVVGNERFARPSAADIFSCSTGPFANASGSAERNAIIPRLAAAFNRSTLLKEEVTPAETSASYYKEEVTNHYSRIVHEANLDARGYAFPYDDVAPNGGGDQSGSVFDGAPVLLRVAVGGNGASA</sequence>
<dbReference type="InterPro" id="IPR037176">
    <property type="entry name" value="Osmotin/thaumatin-like_sf"/>
</dbReference>
<dbReference type="InterPro" id="IPR037398">
    <property type="entry name" value="Glyco_hydro_64_fam"/>
</dbReference>
<protein>
    <submittedName>
        <fullName evidence="3">Glycoside hydrolase family 64 protein</fullName>
    </submittedName>
</protein>
<dbReference type="Proteomes" id="UP000799438">
    <property type="component" value="Unassembled WGS sequence"/>
</dbReference>
<gene>
    <name evidence="3" type="ORF">K452DRAFT_327798</name>
</gene>
<evidence type="ECO:0000256" key="1">
    <source>
        <dbReference type="SAM" id="MobiDB-lite"/>
    </source>
</evidence>
<dbReference type="CDD" id="cd09220">
    <property type="entry name" value="GH64-GluB-like"/>
    <property type="match status" value="1"/>
</dbReference>
<organism evidence="3 4">
    <name type="scientific">Aplosporella prunicola CBS 121167</name>
    <dbReference type="NCBI Taxonomy" id="1176127"/>
    <lineage>
        <taxon>Eukaryota</taxon>
        <taxon>Fungi</taxon>
        <taxon>Dikarya</taxon>
        <taxon>Ascomycota</taxon>
        <taxon>Pezizomycotina</taxon>
        <taxon>Dothideomycetes</taxon>
        <taxon>Dothideomycetes incertae sedis</taxon>
        <taxon>Botryosphaeriales</taxon>
        <taxon>Aplosporellaceae</taxon>
        <taxon>Aplosporella</taxon>
    </lineage>
</organism>
<dbReference type="GeneID" id="54302438"/>
<feature type="region of interest" description="Disordered" evidence="1">
    <location>
        <begin position="16"/>
        <end position="49"/>
    </location>
</feature>
<dbReference type="InterPro" id="IPR032477">
    <property type="entry name" value="Glyco_hydro_64"/>
</dbReference>
<accession>A0A6A6B6T6</accession>
<dbReference type="GO" id="GO:0016787">
    <property type="term" value="F:hydrolase activity"/>
    <property type="evidence" value="ECO:0007669"/>
    <property type="project" value="UniProtKB-KW"/>
</dbReference>
<reference evidence="3" key="1">
    <citation type="journal article" date="2020" name="Stud. Mycol.">
        <title>101 Dothideomycetes genomes: a test case for predicting lifestyles and emergence of pathogens.</title>
        <authorList>
            <person name="Haridas S."/>
            <person name="Albert R."/>
            <person name="Binder M."/>
            <person name="Bloem J."/>
            <person name="Labutti K."/>
            <person name="Salamov A."/>
            <person name="Andreopoulos B."/>
            <person name="Baker S."/>
            <person name="Barry K."/>
            <person name="Bills G."/>
            <person name="Bluhm B."/>
            <person name="Cannon C."/>
            <person name="Castanera R."/>
            <person name="Culley D."/>
            <person name="Daum C."/>
            <person name="Ezra D."/>
            <person name="Gonzalez J."/>
            <person name="Henrissat B."/>
            <person name="Kuo A."/>
            <person name="Liang C."/>
            <person name="Lipzen A."/>
            <person name="Lutzoni F."/>
            <person name="Magnuson J."/>
            <person name="Mondo S."/>
            <person name="Nolan M."/>
            <person name="Ohm R."/>
            <person name="Pangilinan J."/>
            <person name="Park H.-J."/>
            <person name="Ramirez L."/>
            <person name="Alfaro M."/>
            <person name="Sun H."/>
            <person name="Tritt A."/>
            <person name="Yoshinaga Y."/>
            <person name="Zwiers L.-H."/>
            <person name="Turgeon B."/>
            <person name="Goodwin S."/>
            <person name="Spatafora J."/>
            <person name="Crous P."/>
            <person name="Grigoriev I."/>
        </authorList>
    </citation>
    <scope>NUCLEOTIDE SEQUENCE</scope>
    <source>
        <strain evidence="3">CBS 121167</strain>
    </source>
</reference>
<dbReference type="AlphaFoldDB" id="A0A6A6B6T6"/>
<proteinExistence type="predicted"/>
<dbReference type="InterPro" id="IPR042517">
    <property type="entry name" value="Glyco_hydro_64_N_2"/>
</dbReference>